<accession>A0A385TUI0</accession>
<dbReference type="AlphaFoldDB" id="A0A385TUI0"/>
<keyword evidence="1" id="KW-0472">Membrane</keyword>
<protein>
    <submittedName>
        <fullName evidence="2">Uncharacterized protein</fullName>
    </submittedName>
</protein>
<keyword evidence="1" id="KW-0812">Transmembrane</keyword>
<evidence type="ECO:0000313" key="2">
    <source>
        <dbReference type="EMBL" id="AYB47426.1"/>
    </source>
</evidence>
<dbReference type="EMBL" id="CP032412">
    <property type="protein sequence ID" value="AYB47426.1"/>
    <property type="molecule type" value="Genomic_DNA"/>
</dbReference>
<proteinExistence type="predicted"/>
<name>A0A385TUI0_PAELA</name>
<feature type="transmembrane region" description="Helical" evidence="1">
    <location>
        <begin position="114"/>
        <end position="142"/>
    </location>
</feature>
<feature type="transmembrane region" description="Helical" evidence="1">
    <location>
        <begin position="71"/>
        <end position="94"/>
    </location>
</feature>
<gene>
    <name evidence="2" type="ORF">D5F53_30825</name>
</gene>
<evidence type="ECO:0000313" key="3">
    <source>
        <dbReference type="Proteomes" id="UP000266552"/>
    </source>
</evidence>
<keyword evidence="3" id="KW-1185">Reference proteome</keyword>
<evidence type="ECO:0000256" key="1">
    <source>
        <dbReference type="SAM" id="Phobius"/>
    </source>
</evidence>
<sequence>MNIRRRNNIGLPMLSIILLALLGAPRVIAHDLHWVDPHGIINRLLVFIPPIVWILYVLGKRHHVQHPFLPLLAIGAVYGLFLGITHQLLWNIAFETPPALGGNLANLPAAANSFLTRAFAFISSIVTGTVVGLVCGIAATVLHPLVKVRSRG</sequence>
<reference evidence="2 3" key="1">
    <citation type="submission" date="2018-09" db="EMBL/GenBank/DDBJ databases">
        <title>Genome Sequence of Paenibacillus lautus Strain E7593-69, Azo Dye-Degrading Bacteria, Isolated from Commercial Tattoo Inks.</title>
        <authorList>
            <person name="Nho S.W."/>
            <person name="Kim S.-J."/>
            <person name="Kweon O."/>
            <person name="Cerniglia C.E."/>
        </authorList>
    </citation>
    <scope>NUCLEOTIDE SEQUENCE [LARGE SCALE GENOMIC DNA]</scope>
    <source>
        <strain evidence="2 3">E7593-69</strain>
    </source>
</reference>
<feature type="transmembrane region" description="Helical" evidence="1">
    <location>
        <begin position="39"/>
        <end position="59"/>
    </location>
</feature>
<dbReference type="RefSeq" id="WP_119850854.1">
    <property type="nucleotide sequence ID" value="NZ_CP032412.1"/>
</dbReference>
<keyword evidence="1" id="KW-1133">Transmembrane helix</keyword>
<dbReference type="KEGG" id="plw:D5F53_30825"/>
<dbReference type="Proteomes" id="UP000266552">
    <property type="component" value="Chromosome"/>
</dbReference>
<organism evidence="2 3">
    <name type="scientific">Paenibacillus lautus</name>
    <name type="common">Bacillus lautus</name>
    <dbReference type="NCBI Taxonomy" id="1401"/>
    <lineage>
        <taxon>Bacteria</taxon>
        <taxon>Bacillati</taxon>
        <taxon>Bacillota</taxon>
        <taxon>Bacilli</taxon>
        <taxon>Bacillales</taxon>
        <taxon>Paenibacillaceae</taxon>
        <taxon>Paenibacillus</taxon>
    </lineage>
</organism>